<feature type="compositionally biased region" description="Low complexity" evidence="1">
    <location>
        <begin position="248"/>
        <end position="259"/>
    </location>
</feature>
<proteinExistence type="predicted"/>
<dbReference type="AlphaFoldDB" id="A0AA38P4A0"/>
<reference evidence="3" key="1">
    <citation type="submission" date="2022-08" db="EMBL/GenBank/DDBJ databases">
        <authorList>
            <consortium name="DOE Joint Genome Institute"/>
            <person name="Min B."/>
            <person name="Riley R."/>
            <person name="Sierra-Patev S."/>
            <person name="Naranjo-Ortiz M."/>
            <person name="Looney B."/>
            <person name="Konkel Z."/>
            <person name="Slot J.C."/>
            <person name="Sakamoto Y."/>
            <person name="Steenwyk J.L."/>
            <person name="Rokas A."/>
            <person name="Carro J."/>
            <person name="Camarero S."/>
            <person name="Ferreira P."/>
            <person name="Molpeceres G."/>
            <person name="Ruiz-Duenas F.J."/>
            <person name="Serrano A."/>
            <person name="Henrissat B."/>
            <person name="Drula E."/>
            <person name="Hughes K.W."/>
            <person name="Mata J.L."/>
            <person name="Ishikawa N.K."/>
            <person name="Vargas-Isla R."/>
            <person name="Ushijima S."/>
            <person name="Smith C.A."/>
            <person name="Ahrendt S."/>
            <person name="Andreopoulos W."/>
            <person name="He G."/>
            <person name="Labutti K."/>
            <person name="Lipzen A."/>
            <person name="Ng V."/>
            <person name="Sandor L."/>
            <person name="Barry K."/>
            <person name="Martinez A.T."/>
            <person name="Xiao Y."/>
            <person name="Gibbons J.G."/>
            <person name="Terashima K."/>
            <person name="Hibbett D.S."/>
            <person name="Grigoriev I.V."/>
        </authorList>
    </citation>
    <scope>NUCLEOTIDE SEQUENCE</scope>
    <source>
        <strain evidence="3">TFB9207</strain>
    </source>
</reference>
<feature type="compositionally biased region" description="Basic and acidic residues" evidence="1">
    <location>
        <begin position="214"/>
        <end position="225"/>
    </location>
</feature>
<gene>
    <name evidence="3" type="ORF">F5878DRAFT_284941</name>
</gene>
<evidence type="ECO:0000313" key="3">
    <source>
        <dbReference type="EMBL" id="KAJ3836004.1"/>
    </source>
</evidence>
<feature type="region of interest" description="Disordered" evidence="1">
    <location>
        <begin position="201"/>
        <end position="259"/>
    </location>
</feature>
<accession>A0AA38P4A0</accession>
<dbReference type="Proteomes" id="UP001163846">
    <property type="component" value="Unassembled WGS sequence"/>
</dbReference>
<feature type="chain" id="PRO_5041308724" evidence="2">
    <location>
        <begin position="24"/>
        <end position="306"/>
    </location>
</feature>
<evidence type="ECO:0000313" key="4">
    <source>
        <dbReference type="Proteomes" id="UP001163846"/>
    </source>
</evidence>
<keyword evidence="2" id="KW-0732">Signal</keyword>
<organism evidence="3 4">
    <name type="scientific">Lentinula raphanica</name>
    <dbReference type="NCBI Taxonomy" id="153919"/>
    <lineage>
        <taxon>Eukaryota</taxon>
        <taxon>Fungi</taxon>
        <taxon>Dikarya</taxon>
        <taxon>Basidiomycota</taxon>
        <taxon>Agaricomycotina</taxon>
        <taxon>Agaricomycetes</taxon>
        <taxon>Agaricomycetidae</taxon>
        <taxon>Agaricales</taxon>
        <taxon>Marasmiineae</taxon>
        <taxon>Omphalotaceae</taxon>
        <taxon>Lentinula</taxon>
    </lineage>
</organism>
<keyword evidence="4" id="KW-1185">Reference proteome</keyword>
<evidence type="ECO:0000256" key="1">
    <source>
        <dbReference type="SAM" id="MobiDB-lite"/>
    </source>
</evidence>
<feature type="region of interest" description="Disordered" evidence="1">
    <location>
        <begin position="285"/>
        <end position="306"/>
    </location>
</feature>
<sequence>MVQSRSIIAAVCTVGVASFSAFAVPLPSASVPATTTVPELRAFALTGPPAPAPAPASTVLLTSSGPFPSAEDGGLNAPEIDILVDDKPLLDVTHRHLQPYGQENIELSEEEHHHHEKADVEQQSRQHFYGGNEELEVELEEYQGGHGPDEGLDASKIDIEKHPLYRSNRYNSDLNPLFALLVRDSKPKAAEREDVAVSFMPKSANDPLPPHLLPRREEEEVRSREQSLSPIPEVPEEEKAAEEEAKKTAGTGTMTAPAMATGTVLATTVTAPSSKPTGSYPYLLQAELSAPDSQKRGRIPRRLLRS</sequence>
<evidence type="ECO:0000256" key="2">
    <source>
        <dbReference type="SAM" id="SignalP"/>
    </source>
</evidence>
<name>A0AA38P4A0_9AGAR</name>
<dbReference type="EMBL" id="MU806357">
    <property type="protein sequence ID" value="KAJ3836004.1"/>
    <property type="molecule type" value="Genomic_DNA"/>
</dbReference>
<comment type="caution">
    <text evidence="3">The sequence shown here is derived from an EMBL/GenBank/DDBJ whole genome shotgun (WGS) entry which is preliminary data.</text>
</comment>
<protein>
    <submittedName>
        <fullName evidence="3">Uncharacterized protein</fullName>
    </submittedName>
</protein>
<feature type="signal peptide" evidence="2">
    <location>
        <begin position="1"/>
        <end position="23"/>
    </location>
</feature>
<feature type="compositionally biased region" description="Basic residues" evidence="1">
    <location>
        <begin position="296"/>
        <end position="306"/>
    </location>
</feature>